<dbReference type="EMBL" id="KN825648">
    <property type="protein sequence ID" value="KIK82281.1"/>
    <property type="molecule type" value="Genomic_DNA"/>
</dbReference>
<feature type="non-terminal residue" evidence="1">
    <location>
        <position position="1"/>
    </location>
</feature>
<dbReference type="Proteomes" id="UP000054538">
    <property type="component" value="Unassembled WGS sequence"/>
</dbReference>
<protein>
    <submittedName>
        <fullName evidence="1">Uncharacterized protein</fullName>
    </submittedName>
</protein>
<proteinExistence type="predicted"/>
<organism evidence="1 2">
    <name type="scientific">Paxillus rubicundulus Ve08.2h10</name>
    <dbReference type="NCBI Taxonomy" id="930991"/>
    <lineage>
        <taxon>Eukaryota</taxon>
        <taxon>Fungi</taxon>
        <taxon>Dikarya</taxon>
        <taxon>Basidiomycota</taxon>
        <taxon>Agaricomycotina</taxon>
        <taxon>Agaricomycetes</taxon>
        <taxon>Agaricomycetidae</taxon>
        <taxon>Boletales</taxon>
        <taxon>Paxilineae</taxon>
        <taxon>Paxillaceae</taxon>
        <taxon>Paxillus</taxon>
    </lineage>
</organism>
<name>A0A0D0DD99_9AGAM</name>
<dbReference type="InParanoid" id="A0A0D0DD99"/>
<reference evidence="1 2" key="1">
    <citation type="submission" date="2014-04" db="EMBL/GenBank/DDBJ databases">
        <authorList>
            <consortium name="DOE Joint Genome Institute"/>
            <person name="Kuo A."/>
            <person name="Kohler A."/>
            <person name="Jargeat P."/>
            <person name="Nagy L.G."/>
            <person name="Floudas D."/>
            <person name="Copeland A."/>
            <person name="Barry K.W."/>
            <person name="Cichocki N."/>
            <person name="Veneault-Fourrey C."/>
            <person name="LaButti K."/>
            <person name="Lindquist E.A."/>
            <person name="Lipzen A."/>
            <person name="Lundell T."/>
            <person name="Morin E."/>
            <person name="Murat C."/>
            <person name="Sun H."/>
            <person name="Tunlid A."/>
            <person name="Henrissat B."/>
            <person name="Grigoriev I.V."/>
            <person name="Hibbett D.S."/>
            <person name="Martin F."/>
            <person name="Nordberg H.P."/>
            <person name="Cantor M.N."/>
            <person name="Hua S.X."/>
        </authorList>
    </citation>
    <scope>NUCLEOTIDE SEQUENCE [LARGE SCALE GENOMIC DNA]</scope>
    <source>
        <strain evidence="1 2">Ve08.2h10</strain>
    </source>
</reference>
<evidence type="ECO:0000313" key="2">
    <source>
        <dbReference type="Proteomes" id="UP000054538"/>
    </source>
</evidence>
<evidence type="ECO:0000313" key="1">
    <source>
        <dbReference type="EMBL" id="KIK82281.1"/>
    </source>
</evidence>
<accession>A0A0D0DD99</accession>
<keyword evidence="2" id="KW-1185">Reference proteome</keyword>
<dbReference type="OrthoDB" id="2686689at2759"/>
<gene>
    <name evidence="1" type="ORF">PAXRUDRAFT_92506</name>
</gene>
<feature type="non-terminal residue" evidence="1">
    <location>
        <position position="203"/>
    </location>
</feature>
<dbReference type="AlphaFoldDB" id="A0A0D0DD99"/>
<sequence>IQNIYAAFLELGERVNTTLRTQLGDAACLNEQKQMCLQFLAQINQHLPAIPLVNQEVILLSVTQMIKSLDNAITTSSDIPDGPPIILGVWESPSGSGRPMVDIDPKDLAMLVSGHQVTHERLANLYNCHPQTICHHLFEYRLSAPGPPVYTTQTEADGTATQNYQPGSSSELSTLPDDQLNALVLSIYHQFPSFGRRMIDGYL</sequence>
<dbReference type="STRING" id="930991.A0A0D0DD99"/>
<dbReference type="HOGENOM" id="CLU_101466_0_0_1"/>
<reference evidence="2" key="2">
    <citation type="submission" date="2015-01" db="EMBL/GenBank/DDBJ databases">
        <title>Evolutionary Origins and Diversification of the Mycorrhizal Mutualists.</title>
        <authorList>
            <consortium name="DOE Joint Genome Institute"/>
            <consortium name="Mycorrhizal Genomics Consortium"/>
            <person name="Kohler A."/>
            <person name="Kuo A."/>
            <person name="Nagy L.G."/>
            <person name="Floudas D."/>
            <person name="Copeland A."/>
            <person name="Barry K.W."/>
            <person name="Cichocki N."/>
            <person name="Veneault-Fourrey C."/>
            <person name="LaButti K."/>
            <person name="Lindquist E.A."/>
            <person name="Lipzen A."/>
            <person name="Lundell T."/>
            <person name="Morin E."/>
            <person name="Murat C."/>
            <person name="Riley R."/>
            <person name="Ohm R."/>
            <person name="Sun H."/>
            <person name="Tunlid A."/>
            <person name="Henrissat B."/>
            <person name="Grigoriev I.V."/>
            <person name="Hibbett D.S."/>
            <person name="Martin F."/>
        </authorList>
    </citation>
    <scope>NUCLEOTIDE SEQUENCE [LARGE SCALE GENOMIC DNA]</scope>
    <source>
        <strain evidence="2">Ve08.2h10</strain>
    </source>
</reference>